<dbReference type="InterPro" id="IPR036249">
    <property type="entry name" value="Thioredoxin-like_sf"/>
</dbReference>
<accession>X0X2M1</accession>
<feature type="transmembrane region" description="Helical" evidence="1">
    <location>
        <begin position="163"/>
        <end position="182"/>
    </location>
</feature>
<comment type="caution">
    <text evidence="2">The sequence shown here is derived from an EMBL/GenBank/DDBJ whole genome shotgun (WGS) entry which is preliminary data.</text>
</comment>
<dbReference type="EMBL" id="BARS01043817">
    <property type="protein sequence ID" value="GAG29672.1"/>
    <property type="molecule type" value="Genomic_DNA"/>
</dbReference>
<proteinExistence type="predicted"/>
<keyword evidence="1" id="KW-1133">Transmembrane helix</keyword>
<protein>
    <recommendedName>
        <fullName evidence="3">Thioredoxin domain-containing protein</fullName>
    </recommendedName>
</protein>
<name>X0X2M1_9ZZZZ</name>
<evidence type="ECO:0000256" key="1">
    <source>
        <dbReference type="SAM" id="Phobius"/>
    </source>
</evidence>
<keyword evidence="1" id="KW-0472">Membrane</keyword>
<gene>
    <name evidence="2" type="ORF">S01H1_66281</name>
</gene>
<organism evidence="2">
    <name type="scientific">marine sediment metagenome</name>
    <dbReference type="NCBI Taxonomy" id="412755"/>
    <lineage>
        <taxon>unclassified sequences</taxon>
        <taxon>metagenomes</taxon>
        <taxon>ecological metagenomes</taxon>
    </lineage>
</organism>
<feature type="non-terminal residue" evidence="2">
    <location>
        <position position="187"/>
    </location>
</feature>
<evidence type="ECO:0000313" key="2">
    <source>
        <dbReference type="EMBL" id="GAG29672.1"/>
    </source>
</evidence>
<dbReference type="SUPFAM" id="SSF52833">
    <property type="entry name" value="Thioredoxin-like"/>
    <property type="match status" value="1"/>
</dbReference>
<evidence type="ECO:0008006" key="3">
    <source>
        <dbReference type="Google" id="ProtNLM"/>
    </source>
</evidence>
<sequence>MRKNTQKLLIVAFLILLFHSLIQPVLAEEKIVLDFFYYSNCASCDEKLVIIEDDFEKNETYDDILIITKKDIAANEDYFDEWGKIYDYYAYPFVAIKSGANEIIIGEMDITVEYVGNVIAAYLEGEKPNVTSDENIIHTPFGKINISSLSLPILTIILGGLDSFNPCAFFILIFLLNLLLYARSRRR</sequence>
<dbReference type="AlphaFoldDB" id="X0X2M1"/>
<reference evidence="2" key="1">
    <citation type="journal article" date="2014" name="Front. Microbiol.">
        <title>High frequency of phylogenetically diverse reductive dehalogenase-homologous genes in deep subseafloor sedimentary metagenomes.</title>
        <authorList>
            <person name="Kawai M."/>
            <person name="Futagami T."/>
            <person name="Toyoda A."/>
            <person name="Takaki Y."/>
            <person name="Nishi S."/>
            <person name="Hori S."/>
            <person name="Arai W."/>
            <person name="Tsubouchi T."/>
            <person name="Morono Y."/>
            <person name="Uchiyama I."/>
            <person name="Ito T."/>
            <person name="Fujiyama A."/>
            <person name="Inagaki F."/>
            <person name="Takami H."/>
        </authorList>
    </citation>
    <scope>NUCLEOTIDE SEQUENCE</scope>
    <source>
        <strain evidence="2">Expedition CK06-06</strain>
    </source>
</reference>
<keyword evidence="1" id="KW-0812">Transmembrane</keyword>